<reference evidence="2 3" key="1">
    <citation type="submission" date="2020-01" db="EMBL/GenBank/DDBJ databases">
        <title>Identification and distribution of gene clusters putatively required for synthesis of sphingolipid metabolism inhibitors in phylogenetically diverse species of the filamentous fungus Fusarium.</title>
        <authorList>
            <person name="Kim H.-S."/>
            <person name="Busman M."/>
            <person name="Brown D.W."/>
            <person name="Divon H."/>
            <person name="Uhlig S."/>
            <person name="Proctor R.H."/>
        </authorList>
    </citation>
    <scope>NUCLEOTIDE SEQUENCE [LARGE SCALE GENOMIC DNA]</scope>
    <source>
        <strain evidence="2 3">NRRL 20459</strain>
    </source>
</reference>
<dbReference type="EMBL" id="JAADYS010000435">
    <property type="protein sequence ID" value="KAF4469760.1"/>
    <property type="molecule type" value="Genomic_DNA"/>
</dbReference>
<accession>A0A8H4LJZ5</accession>
<dbReference type="Proteomes" id="UP000554235">
    <property type="component" value="Unassembled WGS sequence"/>
</dbReference>
<comment type="caution">
    <text evidence="2">The sequence shown here is derived from an EMBL/GenBank/DDBJ whole genome shotgun (WGS) entry which is preliminary data.</text>
</comment>
<feature type="region of interest" description="Disordered" evidence="1">
    <location>
        <begin position="9"/>
        <end position="32"/>
    </location>
</feature>
<organism evidence="2 3">
    <name type="scientific">Fusarium albosuccineum</name>
    <dbReference type="NCBI Taxonomy" id="1237068"/>
    <lineage>
        <taxon>Eukaryota</taxon>
        <taxon>Fungi</taxon>
        <taxon>Dikarya</taxon>
        <taxon>Ascomycota</taxon>
        <taxon>Pezizomycotina</taxon>
        <taxon>Sordariomycetes</taxon>
        <taxon>Hypocreomycetidae</taxon>
        <taxon>Hypocreales</taxon>
        <taxon>Nectriaceae</taxon>
        <taxon>Fusarium</taxon>
        <taxon>Fusarium decemcellulare species complex</taxon>
    </lineage>
</organism>
<gene>
    <name evidence="2" type="ORF">FALBO_3346</name>
</gene>
<evidence type="ECO:0000256" key="1">
    <source>
        <dbReference type="SAM" id="MobiDB-lite"/>
    </source>
</evidence>
<protein>
    <submittedName>
        <fullName evidence="2">Uncharacterized protein</fullName>
    </submittedName>
</protein>
<keyword evidence="3" id="KW-1185">Reference proteome</keyword>
<evidence type="ECO:0000313" key="3">
    <source>
        <dbReference type="Proteomes" id="UP000554235"/>
    </source>
</evidence>
<name>A0A8H4LJZ5_9HYPO</name>
<feature type="region of interest" description="Disordered" evidence="1">
    <location>
        <begin position="122"/>
        <end position="141"/>
    </location>
</feature>
<proteinExistence type="predicted"/>
<sequence length="161" mass="17005">MSLALPILSRHELDGQRPGQASKAGQGKAWHGMGHAVHGQRGGTTPLYAGASRQRVAGSWIMTGRQSTLAKAQRDVSGPGNLAWGKNRSMDGINWSIHGTCALSIAKRLRDKQFLKRPAALHAPCHGGSPTPPPSSAFQSVSSLASENSLFSIRDPANLPP</sequence>
<dbReference type="AlphaFoldDB" id="A0A8H4LJZ5"/>
<evidence type="ECO:0000313" key="2">
    <source>
        <dbReference type="EMBL" id="KAF4469760.1"/>
    </source>
</evidence>